<evidence type="ECO:0008006" key="3">
    <source>
        <dbReference type="Google" id="ProtNLM"/>
    </source>
</evidence>
<proteinExistence type="predicted"/>
<gene>
    <name evidence="1" type="ORF">HNP65_000883</name>
</gene>
<dbReference type="RefSeq" id="WP_184619124.1">
    <property type="nucleotide sequence ID" value="NZ_JACHEX010000002.1"/>
</dbReference>
<evidence type="ECO:0000313" key="1">
    <source>
        <dbReference type="EMBL" id="MBB6062445.1"/>
    </source>
</evidence>
<reference evidence="1 2" key="1">
    <citation type="submission" date="2020-08" db="EMBL/GenBank/DDBJ databases">
        <title>Genomic Encyclopedia of Type Strains, Phase IV (KMG-IV): sequencing the most valuable type-strain genomes for metagenomic binning, comparative biology and taxonomic classification.</title>
        <authorList>
            <person name="Goeker M."/>
        </authorList>
    </citation>
    <scope>NUCLEOTIDE SEQUENCE [LARGE SCALE GENOMIC DNA]</scope>
    <source>
        <strain evidence="1 2">DSM 13481</strain>
    </source>
</reference>
<accession>A0A841GKB1</accession>
<dbReference type="Proteomes" id="UP000555828">
    <property type="component" value="Unassembled WGS sequence"/>
</dbReference>
<name>A0A841GKB1_9BACT</name>
<sequence length="211" mass="24057">MLTLLFLTSTIFLYVKKAAVKVDVIYIPKPLELNKENSGSEKLPEFSLPSTETMISFEEFDYNKLIAHSIEILDKGTEVSTFVIDKENALKIVKKYKSFLINILSENTYFVVLPIKDVKIPGLIPGKSVYTIFLKTGEHPEQIFQDMMTLKANGYVSYSMRFKRNNKTFYTLCLGAFPDITTAKEYFNSLDLEKLRSLVVTYGPYAGKITP</sequence>
<dbReference type="AlphaFoldDB" id="A0A841GKB1"/>
<organism evidence="1 2">
    <name type="scientific">Thermosipho japonicus</name>
    <dbReference type="NCBI Taxonomy" id="90323"/>
    <lineage>
        <taxon>Bacteria</taxon>
        <taxon>Thermotogati</taxon>
        <taxon>Thermotogota</taxon>
        <taxon>Thermotogae</taxon>
        <taxon>Thermotogales</taxon>
        <taxon>Fervidobacteriaceae</taxon>
        <taxon>Thermosipho</taxon>
    </lineage>
</organism>
<protein>
    <recommendedName>
        <fullName evidence="3">SPOR domain-containing protein</fullName>
    </recommendedName>
</protein>
<dbReference type="EMBL" id="JACHEX010000002">
    <property type="protein sequence ID" value="MBB6062445.1"/>
    <property type="molecule type" value="Genomic_DNA"/>
</dbReference>
<keyword evidence="2" id="KW-1185">Reference proteome</keyword>
<comment type="caution">
    <text evidence="1">The sequence shown here is derived from an EMBL/GenBank/DDBJ whole genome shotgun (WGS) entry which is preliminary data.</text>
</comment>
<evidence type="ECO:0000313" key="2">
    <source>
        <dbReference type="Proteomes" id="UP000555828"/>
    </source>
</evidence>